<protein>
    <submittedName>
        <fullName evidence="1">Uncharacterized protein</fullName>
    </submittedName>
</protein>
<dbReference type="Proteomes" id="UP001465976">
    <property type="component" value="Unassembled WGS sequence"/>
</dbReference>
<gene>
    <name evidence="1" type="ORF">V5O48_016132</name>
</gene>
<proteinExistence type="predicted"/>
<evidence type="ECO:0000313" key="2">
    <source>
        <dbReference type="Proteomes" id="UP001465976"/>
    </source>
</evidence>
<feature type="non-terminal residue" evidence="1">
    <location>
        <position position="1"/>
    </location>
</feature>
<organism evidence="1 2">
    <name type="scientific">Marasmius crinis-equi</name>
    <dbReference type="NCBI Taxonomy" id="585013"/>
    <lineage>
        <taxon>Eukaryota</taxon>
        <taxon>Fungi</taxon>
        <taxon>Dikarya</taxon>
        <taxon>Basidiomycota</taxon>
        <taxon>Agaricomycotina</taxon>
        <taxon>Agaricomycetes</taxon>
        <taxon>Agaricomycetidae</taxon>
        <taxon>Agaricales</taxon>
        <taxon>Marasmiineae</taxon>
        <taxon>Marasmiaceae</taxon>
        <taxon>Marasmius</taxon>
    </lineage>
</organism>
<evidence type="ECO:0000313" key="1">
    <source>
        <dbReference type="EMBL" id="KAL0565884.1"/>
    </source>
</evidence>
<dbReference type="EMBL" id="JBAHYK010002085">
    <property type="protein sequence ID" value="KAL0565884.1"/>
    <property type="molecule type" value="Genomic_DNA"/>
</dbReference>
<sequence>IIRSSDEAVGTYASNRACFPLARIVILLADTLELSNFGCWLRRKNGRNVLDVVNSLNEGKDATT</sequence>
<name>A0ABR3ESM0_9AGAR</name>
<keyword evidence="2" id="KW-1185">Reference proteome</keyword>
<accession>A0ABR3ESM0</accession>
<reference evidence="1 2" key="1">
    <citation type="submission" date="2024-02" db="EMBL/GenBank/DDBJ databases">
        <title>A draft genome for the cacao thread blight pathogen Marasmius crinis-equi.</title>
        <authorList>
            <person name="Cohen S.P."/>
            <person name="Baruah I.K."/>
            <person name="Amoako-Attah I."/>
            <person name="Bukari Y."/>
            <person name="Meinhardt L.W."/>
            <person name="Bailey B.A."/>
        </authorList>
    </citation>
    <scope>NUCLEOTIDE SEQUENCE [LARGE SCALE GENOMIC DNA]</scope>
    <source>
        <strain evidence="1 2">GH-76</strain>
    </source>
</reference>
<comment type="caution">
    <text evidence="1">The sequence shown here is derived from an EMBL/GenBank/DDBJ whole genome shotgun (WGS) entry which is preliminary data.</text>
</comment>